<keyword evidence="1" id="KW-0472">Membrane</keyword>
<feature type="transmembrane region" description="Helical" evidence="1">
    <location>
        <begin position="25"/>
        <end position="44"/>
    </location>
</feature>
<dbReference type="EMBL" id="CP032568">
    <property type="protein sequence ID" value="AYF79017.1"/>
    <property type="molecule type" value="Genomic_DNA"/>
</dbReference>
<evidence type="ECO:0000313" key="2">
    <source>
        <dbReference type="EMBL" id="AYF79017.1"/>
    </source>
</evidence>
<keyword evidence="1" id="KW-1133">Transmembrane helix</keyword>
<dbReference type="RefSeq" id="WP_120744095.1">
    <property type="nucleotide sequence ID" value="NZ_CP032568.1"/>
</dbReference>
<reference evidence="2 3" key="1">
    <citation type="submission" date="2018-09" db="EMBL/GenBank/DDBJ databases">
        <title>Nocardia yunnanensis sp. nov., an actinomycete isolated from a soil sample.</title>
        <authorList>
            <person name="Zhang J."/>
        </authorList>
    </citation>
    <scope>NUCLEOTIDE SEQUENCE [LARGE SCALE GENOMIC DNA]</scope>
    <source>
        <strain evidence="2 3">CFHS0054</strain>
    </source>
</reference>
<dbReference type="AlphaFoldDB" id="A0A386ZN49"/>
<organism evidence="2 3">
    <name type="scientific">Nocardia yunnanensis</name>
    <dbReference type="NCBI Taxonomy" id="2382165"/>
    <lineage>
        <taxon>Bacteria</taxon>
        <taxon>Bacillati</taxon>
        <taxon>Actinomycetota</taxon>
        <taxon>Actinomycetes</taxon>
        <taxon>Mycobacteriales</taxon>
        <taxon>Nocardiaceae</taxon>
        <taxon>Nocardia</taxon>
    </lineage>
</organism>
<accession>A0A386ZN49</accession>
<evidence type="ECO:0000313" key="3">
    <source>
        <dbReference type="Proteomes" id="UP000267164"/>
    </source>
</evidence>
<evidence type="ECO:0000256" key="1">
    <source>
        <dbReference type="SAM" id="Phobius"/>
    </source>
</evidence>
<proteinExistence type="predicted"/>
<protein>
    <submittedName>
        <fullName evidence="2">Hydrophobic protein</fullName>
    </submittedName>
</protein>
<sequence>MAVLLLVLLLAIVFAGLGFLVKVLWWVALAVLVIWLLGFVFRSADAAGGRGRWYRW</sequence>
<keyword evidence="1" id="KW-0812">Transmembrane</keyword>
<gene>
    <name evidence="2" type="ORF">D7D52_13965</name>
</gene>
<keyword evidence="3" id="KW-1185">Reference proteome</keyword>
<dbReference type="Proteomes" id="UP000267164">
    <property type="component" value="Chromosome"/>
</dbReference>
<name>A0A386ZN49_9NOCA</name>
<dbReference type="KEGG" id="nyu:D7D52_13965"/>